<name>A0A511R1M7_9DEIN</name>
<gene>
    <name evidence="2" type="ORF">MHY01S_16770</name>
</gene>
<dbReference type="InterPro" id="IPR018711">
    <property type="entry name" value="NAGPA"/>
</dbReference>
<feature type="domain" description="Phosphodiester glycosidase" evidence="1">
    <location>
        <begin position="393"/>
        <end position="503"/>
    </location>
</feature>
<dbReference type="Pfam" id="PF09992">
    <property type="entry name" value="NAGPA"/>
    <property type="match status" value="1"/>
</dbReference>
<sequence length="507" mass="55748">MVWNKTMLRWLIILAVPWAMVYAQTPPAGNPMLPANRLGLSVTQENGGLTFRKAELSFTYVEGIGWAPPLEAGLPPPQGMLLPIEVIRAVGLVTAPEARVRFSADASRLRLVLDLPEGDAVLPAPSDLAPYPGRLELSLPYFLPGLEGLRPAGVEVLATYEVQSTRLTLQAPLGRLYRYRSFVLENPRRYVLDVYYLEPEREETVEPGFRYRELWAWTPEPVRVYWLQAQPGRWRMEPVGRPGERRALPEMAPGALALLNGGYFDGRTGTPIGLWVRGGVPLSFPYGRSALFWQDNNVFAGLPRFTASVQLADGRTLRVGLNLARARYTVHTLPGPVGRVGENIHLVQGEQIVATYPAPYELPEGFWALSFPAEEPLARTGETLRLLVGLEPPVNHALEAGPLLIQGGVNVFSPNAEPFRDRAPVEAVAAQSAVAWTQEGALYFIVTEPMRPEALARTLQELGFWGAIRMDGGGSAQLWVRGQLKNPNGGLLGVRPVVSGLALFPRP</sequence>
<dbReference type="AlphaFoldDB" id="A0A511R1M7"/>
<evidence type="ECO:0000313" key="3">
    <source>
        <dbReference type="Proteomes" id="UP000321197"/>
    </source>
</evidence>
<protein>
    <recommendedName>
        <fullName evidence="1">Phosphodiester glycosidase domain-containing protein</fullName>
    </recommendedName>
</protein>
<proteinExistence type="predicted"/>
<organism evidence="2 3">
    <name type="scientific">Meiothermus hypogaeus NBRC 106114</name>
    <dbReference type="NCBI Taxonomy" id="1227553"/>
    <lineage>
        <taxon>Bacteria</taxon>
        <taxon>Thermotogati</taxon>
        <taxon>Deinococcota</taxon>
        <taxon>Deinococci</taxon>
        <taxon>Thermales</taxon>
        <taxon>Thermaceae</taxon>
        <taxon>Meiothermus</taxon>
    </lineage>
</organism>
<evidence type="ECO:0000313" key="2">
    <source>
        <dbReference type="EMBL" id="GEM83511.1"/>
    </source>
</evidence>
<dbReference type="PANTHER" id="PTHR40446">
    <property type="entry name" value="N-ACETYLGLUCOSAMINE-1-PHOSPHODIESTER ALPHA-N-ACETYLGLUCOSAMINIDASE"/>
    <property type="match status" value="1"/>
</dbReference>
<accession>A0A511R1M7</accession>
<dbReference type="EMBL" id="BJXL01000048">
    <property type="protein sequence ID" value="GEM83511.1"/>
    <property type="molecule type" value="Genomic_DNA"/>
</dbReference>
<evidence type="ECO:0000259" key="1">
    <source>
        <dbReference type="Pfam" id="PF09992"/>
    </source>
</evidence>
<comment type="caution">
    <text evidence="2">The sequence shown here is derived from an EMBL/GenBank/DDBJ whole genome shotgun (WGS) entry which is preliminary data.</text>
</comment>
<reference evidence="2 3" key="1">
    <citation type="submission" date="2019-07" db="EMBL/GenBank/DDBJ databases">
        <title>Whole genome shotgun sequence of Meiothermus hypogaeus NBRC 106114.</title>
        <authorList>
            <person name="Hosoyama A."/>
            <person name="Uohara A."/>
            <person name="Ohji S."/>
            <person name="Ichikawa N."/>
        </authorList>
    </citation>
    <scope>NUCLEOTIDE SEQUENCE [LARGE SCALE GENOMIC DNA]</scope>
    <source>
        <strain evidence="2 3">NBRC 106114</strain>
    </source>
</reference>
<dbReference type="Proteomes" id="UP000321197">
    <property type="component" value="Unassembled WGS sequence"/>
</dbReference>
<dbReference type="PANTHER" id="PTHR40446:SF2">
    <property type="entry name" value="N-ACETYLGLUCOSAMINE-1-PHOSPHODIESTER ALPHA-N-ACETYLGLUCOSAMINIDASE"/>
    <property type="match status" value="1"/>
</dbReference>